<accession>A0A2T4USN9</accession>
<keyword evidence="3 7" id="KW-0812">Transmembrane</keyword>
<evidence type="ECO:0000256" key="1">
    <source>
        <dbReference type="ARBA" id="ARBA00004651"/>
    </source>
</evidence>
<dbReference type="Pfam" id="PF07690">
    <property type="entry name" value="MFS_1"/>
    <property type="match status" value="2"/>
</dbReference>
<comment type="subcellular location">
    <subcellularLocation>
        <location evidence="1">Cell membrane</location>
        <topology evidence="1">Multi-pass membrane protein</topology>
    </subcellularLocation>
</comment>
<feature type="transmembrane region" description="Helical" evidence="7">
    <location>
        <begin position="379"/>
        <end position="399"/>
    </location>
</feature>
<feature type="transmembrane region" description="Helical" evidence="7">
    <location>
        <begin position="266"/>
        <end position="291"/>
    </location>
</feature>
<feature type="transmembrane region" description="Helical" evidence="7">
    <location>
        <begin position="207"/>
        <end position="228"/>
    </location>
</feature>
<keyword evidence="5 7" id="KW-0472">Membrane</keyword>
<evidence type="ECO:0000313" key="10">
    <source>
        <dbReference type="Proteomes" id="UP000241085"/>
    </source>
</evidence>
<dbReference type="SUPFAM" id="SSF103473">
    <property type="entry name" value="MFS general substrate transporter"/>
    <property type="match status" value="1"/>
</dbReference>
<feature type="transmembrane region" description="Helical" evidence="7">
    <location>
        <begin position="339"/>
        <end position="359"/>
    </location>
</feature>
<dbReference type="GO" id="GO:0005886">
    <property type="term" value="C:plasma membrane"/>
    <property type="evidence" value="ECO:0007669"/>
    <property type="project" value="UniProtKB-SubCell"/>
</dbReference>
<dbReference type="Proteomes" id="UP000241085">
    <property type="component" value="Unassembled WGS sequence"/>
</dbReference>
<evidence type="ECO:0000256" key="4">
    <source>
        <dbReference type="ARBA" id="ARBA00022989"/>
    </source>
</evidence>
<sequence length="536" mass="55379">MPKTSMKAKIARRRRATEGGMVTTVGARQLSAEPARAAGRRVDLSASEAMEEGRRCGHRRSACRTKAGHADPSDSASFEPLSLSSEGDRSRIRPHEHPLSRIRRPPPPAPAACDAGGSPSAPSPAWTPLTDVKTPVFPWIGLLTLAGAIFVSVTSEFLPTGLIPDMSRDLGVSIPLTGQLVTIFAATVVVATTPLTLVTQRFSRKSLVLVALGTIAVANVLAALAPTFELLVGARILGGLAHGLFWAVVAAYSAHLVAPEHLGRATAITAGGGSAAFVLGVPVGTALGHAFGWRPTFAILGGIVLILALVVIRYLPAVEHIVPVRTGEIRLPARKDRSLPRILGVCLVILLVLIGQNTLSTYITPWLEEAQFAPDTIPLVLFAFGGAGAVGLVLAGFATDRFPRSGFVVAALAVLAALAGLSFAAGSGVPALVVVAAVVWNIAFGGIPAMLQTRMLRTASFQLRSLAAALQTTAFNIGIGGGAIVGGLVIDGSGLGTLPWFALGIVALGLVVSLLVEWRAGRAAAPVQGRAERVSA</sequence>
<dbReference type="CDD" id="cd17324">
    <property type="entry name" value="MFS_NepI_like"/>
    <property type="match status" value="1"/>
</dbReference>
<feature type="transmembrane region" description="Helical" evidence="7">
    <location>
        <begin position="406"/>
        <end position="425"/>
    </location>
</feature>
<keyword evidence="10" id="KW-1185">Reference proteome</keyword>
<dbReference type="InterPro" id="IPR020846">
    <property type="entry name" value="MFS_dom"/>
</dbReference>
<feature type="compositionally biased region" description="Basic and acidic residues" evidence="6">
    <location>
        <begin position="86"/>
        <end position="99"/>
    </location>
</feature>
<dbReference type="PANTHER" id="PTHR43124">
    <property type="entry name" value="PURINE EFFLUX PUMP PBUE"/>
    <property type="match status" value="1"/>
</dbReference>
<dbReference type="InterPro" id="IPR011701">
    <property type="entry name" value="MFS"/>
</dbReference>
<feature type="compositionally biased region" description="Low complexity" evidence="6">
    <location>
        <begin position="111"/>
        <end position="124"/>
    </location>
</feature>
<feature type="region of interest" description="Disordered" evidence="6">
    <location>
        <begin position="1"/>
        <end position="126"/>
    </location>
</feature>
<feature type="transmembrane region" description="Helical" evidence="7">
    <location>
        <begin position="463"/>
        <end position="485"/>
    </location>
</feature>
<feature type="transmembrane region" description="Helical" evidence="7">
    <location>
        <begin position="431"/>
        <end position="451"/>
    </location>
</feature>
<evidence type="ECO:0000259" key="8">
    <source>
        <dbReference type="PROSITE" id="PS50850"/>
    </source>
</evidence>
<dbReference type="GO" id="GO:0022857">
    <property type="term" value="F:transmembrane transporter activity"/>
    <property type="evidence" value="ECO:0007669"/>
    <property type="project" value="InterPro"/>
</dbReference>
<evidence type="ECO:0000313" key="9">
    <source>
        <dbReference type="EMBL" id="PTL72544.1"/>
    </source>
</evidence>
<evidence type="ECO:0000256" key="6">
    <source>
        <dbReference type="SAM" id="MobiDB-lite"/>
    </source>
</evidence>
<name>A0A2T4USN9_9MICO</name>
<comment type="caution">
    <text evidence="9">The sequence shown here is derived from an EMBL/GenBank/DDBJ whole genome shotgun (WGS) entry which is preliminary data.</text>
</comment>
<dbReference type="Gene3D" id="1.20.1250.20">
    <property type="entry name" value="MFS general substrate transporter like domains"/>
    <property type="match status" value="1"/>
</dbReference>
<organism evidence="9 10">
    <name type="scientific">Rathayibacter caricis DSM 15933</name>
    <dbReference type="NCBI Taxonomy" id="1328867"/>
    <lineage>
        <taxon>Bacteria</taxon>
        <taxon>Bacillati</taxon>
        <taxon>Actinomycetota</taxon>
        <taxon>Actinomycetes</taxon>
        <taxon>Micrococcales</taxon>
        <taxon>Microbacteriaceae</taxon>
        <taxon>Rathayibacter</taxon>
    </lineage>
</organism>
<dbReference type="PANTHER" id="PTHR43124:SF4">
    <property type="entry name" value="SUGAR EFFLUX TRANSPORTER"/>
    <property type="match status" value="1"/>
</dbReference>
<dbReference type="AlphaFoldDB" id="A0A2T4USN9"/>
<feature type="transmembrane region" description="Helical" evidence="7">
    <location>
        <begin position="497"/>
        <end position="516"/>
    </location>
</feature>
<feature type="transmembrane region" description="Helical" evidence="7">
    <location>
        <begin position="297"/>
        <end position="318"/>
    </location>
</feature>
<evidence type="ECO:0000256" key="5">
    <source>
        <dbReference type="ARBA" id="ARBA00023136"/>
    </source>
</evidence>
<dbReference type="EMBL" id="PZPL01000001">
    <property type="protein sequence ID" value="PTL72544.1"/>
    <property type="molecule type" value="Genomic_DNA"/>
</dbReference>
<protein>
    <submittedName>
        <fullName evidence="9">MFS transporter</fullName>
    </submittedName>
</protein>
<reference evidence="9 10" key="1">
    <citation type="submission" date="2018-03" db="EMBL/GenBank/DDBJ databases">
        <title>Bacteriophage NCPPB3778 and a type I-E CRISPR drive the evolution of the US Biological Select Agent, Rathayibacter toxicus.</title>
        <authorList>
            <person name="Davis E.W.II."/>
            <person name="Tabima J.F."/>
            <person name="Weisberg A.J."/>
            <person name="Dantas Lopes L."/>
            <person name="Wiseman M.S."/>
            <person name="Wiseman M.S."/>
            <person name="Pupko T."/>
            <person name="Belcher M.S."/>
            <person name="Sechler A.J."/>
            <person name="Tancos M.A."/>
            <person name="Schroeder B.K."/>
            <person name="Murray T.D."/>
            <person name="Luster D.G."/>
            <person name="Schneider W.L."/>
            <person name="Rogers E."/>
            <person name="Andreote F.D."/>
            <person name="Grunwald N.J."/>
            <person name="Putnam M.L."/>
            <person name="Chang J.H."/>
        </authorList>
    </citation>
    <scope>NUCLEOTIDE SEQUENCE [LARGE SCALE GENOMIC DNA]</scope>
    <source>
        <strain evidence="9 10">DSM 15933</strain>
    </source>
</reference>
<feature type="transmembrane region" description="Helical" evidence="7">
    <location>
        <begin position="234"/>
        <end position="254"/>
    </location>
</feature>
<evidence type="ECO:0000256" key="2">
    <source>
        <dbReference type="ARBA" id="ARBA00022475"/>
    </source>
</evidence>
<dbReference type="InterPro" id="IPR036259">
    <property type="entry name" value="MFS_trans_sf"/>
</dbReference>
<feature type="transmembrane region" description="Helical" evidence="7">
    <location>
        <begin position="136"/>
        <end position="154"/>
    </location>
</feature>
<keyword evidence="2" id="KW-1003">Cell membrane</keyword>
<keyword evidence="4 7" id="KW-1133">Transmembrane helix</keyword>
<dbReference type="InterPro" id="IPR050189">
    <property type="entry name" value="MFS_Efflux_Transporters"/>
</dbReference>
<proteinExistence type="predicted"/>
<feature type="domain" description="Major facilitator superfamily (MFS) profile" evidence="8">
    <location>
        <begin position="140"/>
        <end position="521"/>
    </location>
</feature>
<evidence type="ECO:0000256" key="7">
    <source>
        <dbReference type="SAM" id="Phobius"/>
    </source>
</evidence>
<dbReference type="PROSITE" id="PS50850">
    <property type="entry name" value="MFS"/>
    <property type="match status" value="1"/>
</dbReference>
<feature type="compositionally biased region" description="Basic residues" evidence="6">
    <location>
        <begin position="56"/>
        <end position="67"/>
    </location>
</feature>
<evidence type="ECO:0000256" key="3">
    <source>
        <dbReference type="ARBA" id="ARBA00022692"/>
    </source>
</evidence>
<feature type="transmembrane region" description="Helical" evidence="7">
    <location>
        <begin position="174"/>
        <end position="195"/>
    </location>
</feature>
<gene>
    <name evidence="9" type="ORF">C1I63_06560</name>
</gene>